<dbReference type="Proteomes" id="UP000676336">
    <property type="component" value="Unassembled WGS sequence"/>
</dbReference>
<feature type="non-terminal residue" evidence="1">
    <location>
        <position position="1"/>
    </location>
</feature>
<sequence>VTQSSDVQDAALKQNINQIYIDIQKRITNNQQH</sequence>
<comment type="caution">
    <text evidence="1">The sequence shown here is derived from an EMBL/GenBank/DDBJ whole genome shotgun (WGS) entry which is preliminary data.</text>
</comment>
<dbReference type="AlphaFoldDB" id="A0A8S2U2D6"/>
<evidence type="ECO:0000313" key="2">
    <source>
        <dbReference type="Proteomes" id="UP000676336"/>
    </source>
</evidence>
<protein>
    <submittedName>
        <fullName evidence="1">Uncharacterized protein</fullName>
    </submittedName>
</protein>
<name>A0A8S2U2D6_9BILA</name>
<organism evidence="1 2">
    <name type="scientific">Rotaria magnacalcarata</name>
    <dbReference type="NCBI Taxonomy" id="392030"/>
    <lineage>
        <taxon>Eukaryota</taxon>
        <taxon>Metazoa</taxon>
        <taxon>Spiralia</taxon>
        <taxon>Gnathifera</taxon>
        <taxon>Rotifera</taxon>
        <taxon>Eurotatoria</taxon>
        <taxon>Bdelloidea</taxon>
        <taxon>Philodinida</taxon>
        <taxon>Philodinidae</taxon>
        <taxon>Rotaria</taxon>
    </lineage>
</organism>
<dbReference type="EMBL" id="CAJOBI010040241">
    <property type="protein sequence ID" value="CAF4320864.1"/>
    <property type="molecule type" value="Genomic_DNA"/>
</dbReference>
<accession>A0A8S2U2D6</accession>
<proteinExistence type="predicted"/>
<gene>
    <name evidence="1" type="ORF">SMN809_LOCUS26947</name>
</gene>
<evidence type="ECO:0000313" key="1">
    <source>
        <dbReference type="EMBL" id="CAF4320864.1"/>
    </source>
</evidence>
<reference evidence="1" key="1">
    <citation type="submission" date="2021-02" db="EMBL/GenBank/DDBJ databases">
        <authorList>
            <person name="Nowell W R."/>
        </authorList>
    </citation>
    <scope>NUCLEOTIDE SEQUENCE</scope>
</reference>